<dbReference type="PROSITE" id="PS50966">
    <property type="entry name" value="ZF_SWIM"/>
    <property type="match status" value="1"/>
</dbReference>
<keyword evidence="1" id="KW-0378">Hydrolase</keyword>
<sequence>MKTKAGNSQEQRTRAHNVRGERKVSMSESRKRVSGALCPGVDVKHGRSASRISRTRKPAGMSVEDWQIVLRRDFGASQNFVMKNVGSEPIFSDFVIENPETGGRYRVAIRSDRPGPNYCSCADFSTNTLGTCKHIEFALARLGKKRGAKKAFQEGHKSLHSSVTLRYGMKRAIAFSAGTECPPELKRIAEEYFDKTGFLKPDKFLLFDEFLRRASKITHELRCYDDALQHIARVRDQLKLREAVDMAFGNDINGTLLDGMLKVSLYPYQRKGALFAARAGRSIIADEMGLGKTVQAVVACEVLARLVGIERVLVVCPASLKYQWKSEIERFVDRTSLVIEGLLASRQALYRADSFFKIVNYDVIFRDRDEVMKWSPDLIILDEAQRIKNWKTRLARSVKRLESPYAIVLTGTPLENRLEELHSIVEFVDRFHLGPRFLFLHEHQVTDDVGMVVGYKELGKIGRTLSPILIRRKKREVLAELPERLEKTFFVEMTREQMQHHDENAETVARIVAKWRRFKFLSESDQRILTTALQNMRMACNSTYLLDKNTDHGRKCDELMTLLQDVFEEPEAKAVVFSQWIGTHELIARRLEAAGWDYAFLHGGVPSSKRKDLVARFNDDSRCRLFLSTEAGGVGMNLQHASAVINMDLPWNPAVLEQRIGRVHRLGQRRPVRVINFVAGGTIEHSMLSLLSFKKSLFAGVLDGGQNEIFLGGSRLKRFMESVESVTASIPQAALSEPQLPSGAITDETAGALESEEIEVAEAPPAASPAHQPFADLVSAGLAFLDKLGEILAVGTEGASEAAAQTSRTGEVGAKRPAEAPVLQTDSKGMSRQNASLLEAVQSFVEKDDAGRTYLKLPAPSAATLKKLADVLYKLSGK</sequence>
<evidence type="ECO:0000259" key="5">
    <source>
        <dbReference type="PROSITE" id="PS51192"/>
    </source>
</evidence>
<dbReference type="InterPro" id="IPR027417">
    <property type="entry name" value="P-loop_NTPase"/>
</dbReference>
<dbReference type="PROSITE" id="PS51192">
    <property type="entry name" value="HELICASE_ATP_BIND_1"/>
    <property type="match status" value="1"/>
</dbReference>
<dbReference type="InterPro" id="IPR000330">
    <property type="entry name" value="SNF2_N"/>
</dbReference>
<reference evidence="7 8" key="1">
    <citation type="journal article" date="2017" name="ISME J.">
        <title>Energy and carbon metabolisms in a deep terrestrial subsurface fluid microbial community.</title>
        <authorList>
            <person name="Momper L."/>
            <person name="Jungbluth S.P."/>
            <person name="Lee M.D."/>
            <person name="Amend J.P."/>
        </authorList>
    </citation>
    <scope>NUCLEOTIDE SEQUENCE [LARGE SCALE GENOMIC DNA]</scope>
    <source>
        <strain evidence="7">SURF_5</strain>
    </source>
</reference>
<dbReference type="Pfam" id="PF00176">
    <property type="entry name" value="SNF2-rel_dom"/>
    <property type="match status" value="1"/>
</dbReference>
<keyword evidence="7" id="KW-0067">ATP-binding</keyword>
<name>A0A3A4N3R7_ABYX5</name>
<proteinExistence type="predicted"/>
<dbReference type="Gene3D" id="3.40.50.10810">
    <property type="entry name" value="Tandem AAA-ATPase domain"/>
    <property type="match status" value="1"/>
</dbReference>
<dbReference type="GO" id="GO:0016787">
    <property type="term" value="F:hydrolase activity"/>
    <property type="evidence" value="ECO:0007669"/>
    <property type="project" value="UniProtKB-KW"/>
</dbReference>
<dbReference type="Gene3D" id="3.40.50.300">
    <property type="entry name" value="P-loop containing nucleotide triphosphate hydrolases"/>
    <property type="match status" value="1"/>
</dbReference>
<dbReference type="PROSITE" id="PS51194">
    <property type="entry name" value="HELICASE_CTER"/>
    <property type="match status" value="1"/>
</dbReference>
<feature type="domain" description="Helicase C-terminal" evidence="6">
    <location>
        <begin position="558"/>
        <end position="724"/>
    </location>
</feature>
<dbReference type="EMBL" id="QZKU01000127">
    <property type="protein sequence ID" value="RJP16588.1"/>
    <property type="molecule type" value="Genomic_DNA"/>
</dbReference>
<dbReference type="GO" id="GO:0005524">
    <property type="term" value="F:ATP binding"/>
    <property type="evidence" value="ECO:0007669"/>
    <property type="project" value="InterPro"/>
</dbReference>
<dbReference type="SMART" id="SM00490">
    <property type="entry name" value="HELICc"/>
    <property type="match status" value="1"/>
</dbReference>
<evidence type="ECO:0000313" key="8">
    <source>
        <dbReference type="Proteomes" id="UP000265882"/>
    </source>
</evidence>
<keyword evidence="7" id="KW-0347">Helicase</keyword>
<dbReference type="InterPro" id="IPR014001">
    <property type="entry name" value="Helicase_ATP-bd"/>
</dbReference>
<evidence type="ECO:0000259" key="6">
    <source>
        <dbReference type="PROSITE" id="PS51194"/>
    </source>
</evidence>
<keyword evidence="2" id="KW-0862">Zinc</keyword>
<dbReference type="InterPro" id="IPR049730">
    <property type="entry name" value="SNF2/RAD54-like_C"/>
</dbReference>
<keyword evidence="2" id="KW-0479">Metal-binding</keyword>
<dbReference type="Proteomes" id="UP000265882">
    <property type="component" value="Unassembled WGS sequence"/>
</dbReference>
<dbReference type="SUPFAM" id="SSF52540">
    <property type="entry name" value="P-loop containing nucleoside triphosphate hydrolases"/>
    <property type="match status" value="2"/>
</dbReference>
<dbReference type="InterPro" id="IPR007527">
    <property type="entry name" value="Znf_SWIM"/>
</dbReference>
<evidence type="ECO:0000256" key="2">
    <source>
        <dbReference type="PROSITE-ProRule" id="PRU00325"/>
    </source>
</evidence>
<dbReference type="PANTHER" id="PTHR10799">
    <property type="entry name" value="SNF2/RAD54 HELICASE FAMILY"/>
    <property type="match status" value="1"/>
</dbReference>
<dbReference type="InterPro" id="IPR001650">
    <property type="entry name" value="Helicase_C-like"/>
</dbReference>
<dbReference type="InterPro" id="IPR038718">
    <property type="entry name" value="SNF2-like_sf"/>
</dbReference>
<dbReference type="GO" id="GO:0008270">
    <property type="term" value="F:zinc ion binding"/>
    <property type="evidence" value="ECO:0007669"/>
    <property type="project" value="UniProtKB-KW"/>
</dbReference>
<dbReference type="SMART" id="SM00487">
    <property type="entry name" value="DEXDc"/>
    <property type="match status" value="1"/>
</dbReference>
<dbReference type="CDD" id="cd17919">
    <property type="entry name" value="DEXHc_Snf"/>
    <property type="match status" value="1"/>
</dbReference>
<organism evidence="7 8">
    <name type="scientific">Abyssobacteria bacterium (strain SURF_5)</name>
    <dbReference type="NCBI Taxonomy" id="2093360"/>
    <lineage>
        <taxon>Bacteria</taxon>
        <taxon>Pseudomonadati</taxon>
        <taxon>Candidatus Hydrogenedentota</taxon>
        <taxon>Candidatus Abyssobacteria</taxon>
    </lineage>
</organism>
<dbReference type="GO" id="GO:0004386">
    <property type="term" value="F:helicase activity"/>
    <property type="evidence" value="ECO:0007669"/>
    <property type="project" value="UniProtKB-KW"/>
</dbReference>
<dbReference type="AlphaFoldDB" id="A0A3A4N3R7"/>
<dbReference type="Pfam" id="PF00271">
    <property type="entry name" value="Helicase_C"/>
    <property type="match status" value="1"/>
</dbReference>
<gene>
    <name evidence="7" type="ORF">C4520_18320</name>
</gene>
<protein>
    <submittedName>
        <fullName evidence="7">DEAD/DEAH box helicase</fullName>
    </submittedName>
</protein>
<accession>A0A3A4N3R7</accession>
<keyword evidence="7" id="KW-0547">Nucleotide-binding</keyword>
<feature type="domain" description="SWIM-type" evidence="4">
    <location>
        <begin position="105"/>
        <end position="143"/>
    </location>
</feature>
<feature type="compositionally biased region" description="Polar residues" evidence="3">
    <location>
        <begin position="1"/>
        <end position="10"/>
    </location>
</feature>
<feature type="domain" description="Helicase ATP-binding" evidence="5">
    <location>
        <begin position="273"/>
        <end position="431"/>
    </location>
</feature>
<evidence type="ECO:0000313" key="7">
    <source>
        <dbReference type="EMBL" id="RJP16588.1"/>
    </source>
</evidence>
<evidence type="ECO:0000256" key="3">
    <source>
        <dbReference type="SAM" id="MobiDB-lite"/>
    </source>
</evidence>
<evidence type="ECO:0000256" key="1">
    <source>
        <dbReference type="ARBA" id="ARBA00022801"/>
    </source>
</evidence>
<keyword evidence="2" id="KW-0863">Zinc-finger</keyword>
<dbReference type="CDD" id="cd18793">
    <property type="entry name" value="SF2_C_SNF"/>
    <property type="match status" value="1"/>
</dbReference>
<evidence type="ECO:0000259" key="4">
    <source>
        <dbReference type="PROSITE" id="PS50966"/>
    </source>
</evidence>
<feature type="region of interest" description="Disordered" evidence="3">
    <location>
        <begin position="799"/>
        <end position="831"/>
    </location>
</feature>
<comment type="caution">
    <text evidence="7">The sequence shown here is derived from an EMBL/GenBank/DDBJ whole genome shotgun (WGS) entry which is preliminary data.</text>
</comment>
<feature type="region of interest" description="Disordered" evidence="3">
    <location>
        <begin position="1"/>
        <end position="31"/>
    </location>
</feature>
<feature type="compositionally biased region" description="Basic and acidic residues" evidence="3">
    <location>
        <begin position="18"/>
        <end position="31"/>
    </location>
</feature>